<dbReference type="Pfam" id="PF13560">
    <property type="entry name" value="HTH_31"/>
    <property type="match status" value="1"/>
</dbReference>
<dbReference type="InterPro" id="IPR010982">
    <property type="entry name" value="Lambda_DNA-bd_dom_sf"/>
</dbReference>
<dbReference type="InterPro" id="IPR001387">
    <property type="entry name" value="Cro/C1-type_HTH"/>
</dbReference>
<name>A0A919EKP1_STRFL</name>
<dbReference type="PROSITE" id="PS50943">
    <property type="entry name" value="HTH_CROC1"/>
    <property type="match status" value="1"/>
</dbReference>
<dbReference type="InterPro" id="IPR043917">
    <property type="entry name" value="DUF5753"/>
</dbReference>
<dbReference type="Gene3D" id="1.10.260.40">
    <property type="entry name" value="lambda repressor-like DNA-binding domains"/>
    <property type="match status" value="1"/>
</dbReference>
<evidence type="ECO:0000259" key="1">
    <source>
        <dbReference type="PROSITE" id="PS50943"/>
    </source>
</evidence>
<dbReference type="RefSeq" id="WP_190041266.1">
    <property type="nucleotide sequence ID" value="NZ_BNBE01000001.1"/>
</dbReference>
<gene>
    <name evidence="2" type="ORF">GCM10017667_19050</name>
</gene>
<dbReference type="Proteomes" id="UP000632849">
    <property type="component" value="Unassembled WGS sequence"/>
</dbReference>
<dbReference type="Pfam" id="PF19054">
    <property type="entry name" value="DUF5753"/>
    <property type="match status" value="1"/>
</dbReference>
<feature type="domain" description="HTH cro/C1-type" evidence="1">
    <location>
        <begin position="30"/>
        <end position="72"/>
    </location>
</feature>
<protein>
    <submittedName>
        <fullName evidence="2">Transcriptional regulator</fullName>
    </submittedName>
</protein>
<comment type="caution">
    <text evidence="2">The sequence shown here is derived from an EMBL/GenBank/DDBJ whole genome shotgun (WGS) entry which is preliminary data.</text>
</comment>
<dbReference type="AlphaFoldDB" id="A0A919EKP1"/>
<sequence length="288" mass="32624">MSGKQQEARPEKPSEADGTAHLFKALGKIIKVLRQNAGLSQAQLAAETHCSEDLISAMERGVRVPQPDFLVRADGVLEAGGVLTAAVEDMERALARARTRHPDWFQNFAKEEARALAAHYYAVQAVPGILQTPAYARTLFEHRRPMLDEATIETRIADRISRQALFERWPAPTLTFLLEAAVLLRPFGGPEIHREQLRRILEVGQRRTVELQILMLDKDDHPYLDGAFTLLTPPGRREVAYTEIYGHARLITDPDEVRLYSERYGILRSQALTKRESLTWIEKLLGER</sequence>
<dbReference type="EMBL" id="BNBE01000001">
    <property type="protein sequence ID" value="GHF90174.1"/>
    <property type="molecule type" value="Genomic_DNA"/>
</dbReference>
<evidence type="ECO:0000313" key="3">
    <source>
        <dbReference type="Proteomes" id="UP000632849"/>
    </source>
</evidence>
<keyword evidence="3" id="KW-1185">Reference proteome</keyword>
<reference evidence="2" key="1">
    <citation type="journal article" date="2014" name="Int. J. Syst. Evol. Microbiol.">
        <title>Complete genome sequence of Corynebacterium casei LMG S-19264T (=DSM 44701T), isolated from a smear-ripened cheese.</title>
        <authorList>
            <consortium name="US DOE Joint Genome Institute (JGI-PGF)"/>
            <person name="Walter F."/>
            <person name="Albersmeier A."/>
            <person name="Kalinowski J."/>
            <person name="Ruckert C."/>
        </authorList>
    </citation>
    <scope>NUCLEOTIDE SEQUENCE</scope>
    <source>
        <strain evidence="2">JCM 4122</strain>
    </source>
</reference>
<accession>A0A919EKP1</accession>
<proteinExistence type="predicted"/>
<organism evidence="2 3">
    <name type="scientific">Streptomyces filamentosus</name>
    <name type="common">Streptomyces roseosporus</name>
    <dbReference type="NCBI Taxonomy" id="67294"/>
    <lineage>
        <taxon>Bacteria</taxon>
        <taxon>Bacillati</taxon>
        <taxon>Actinomycetota</taxon>
        <taxon>Actinomycetes</taxon>
        <taxon>Kitasatosporales</taxon>
        <taxon>Streptomycetaceae</taxon>
        <taxon>Streptomyces</taxon>
    </lineage>
</organism>
<dbReference type="GO" id="GO:0003677">
    <property type="term" value="F:DNA binding"/>
    <property type="evidence" value="ECO:0007669"/>
    <property type="project" value="InterPro"/>
</dbReference>
<evidence type="ECO:0000313" key="2">
    <source>
        <dbReference type="EMBL" id="GHF90174.1"/>
    </source>
</evidence>
<dbReference type="SUPFAM" id="SSF47413">
    <property type="entry name" value="lambda repressor-like DNA-binding domains"/>
    <property type="match status" value="1"/>
</dbReference>
<dbReference type="CDD" id="cd00093">
    <property type="entry name" value="HTH_XRE"/>
    <property type="match status" value="1"/>
</dbReference>
<dbReference type="SMART" id="SM00530">
    <property type="entry name" value="HTH_XRE"/>
    <property type="match status" value="1"/>
</dbReference>
<reference evidence="2" key="2">
    <citation type="submission" date="2020-09" db="EMBL/GenBank/DDBJ databases">
        <authorList>
            <person name="Sun Q."/>
            <person name="Ohkuma M."/>
        </authorList>
    </citation>
    <scope>NUCLEOTIDE SEQUENCE</scope>
    <source>
        <strain evidence="2">JCM 4122</strain>
    </source>
</reference>